<evidence type="ECO:0000313" key="2">
    <source>
        <dbReference type="EMBL" id="GAA0333455.1"/>
    </source>
</evidence>
<dbReference type="SUPFAM" id="SSF47336">
    <property type="entry name" value="ACP-like"/>
    <property type="match status" value="1"/>
</dbReference>
<dbReference type="InterPro" id="IPR009081">
    <property type="entry name" value="PP-bd_ACP"/>
</dbReference>
<gene>
    <name evidence="2" type="ORF">GCM10010319_06760</name>
</gene>
<sequence>MVEDSVLKAVRAAVQEVVPGVEVSDDTPLIARRIVDSLSLLSLVSLLEERLPVTIRDSELLPANFETVVAIRAFLKSKGC</sequence>
<protein>
    <recommendedName>
        <fullName evidence="1">Carrier domain-containing protein</fullName>
    </recommendedName>
</protein>
<name>A0ABP3G2B4_9ACTN</name>
<comment type="caution">
    <text evidence="2">The sequence shown here is derived from an EMBL/GenBank/DDBJ whole genome shotgun (WGS) entry which is preliminary data.</text>
</comment>
<dbReference type="InterPro" id="IPR036736">
    <property type="entry name" value="ACP-like_sf"/>
</dbReference>
<organism evidence="2 3">
    <name type="scientific">Streptomyces blastmyceticus</name>
    <dbReference type="NCBI Taxonomy" id="68180"/>
    <lineage>
        <taxon>Bacteria</taxon>
        <taxon>Bacillati</taxon>
        <taxon>Actinomycetota</taxon>
        <taxon>Actinomycetes</taxon>
        <taxon>Kitasatosporales</taxon>
        <taxon>Streptomycetaceae</taxon>
        <taxon>Streptomyces</taxon>
    </lineage>
</organism>
<keyword evidence="3" id="KW-1185">Reference proteome</keyword>
<evidence type="ECO:0000313" key="3">
    <source>
        <dbReference type="Proteomes" id="UP001500063"/>
    </source>
</evidence>
<dbReference type="PROSITE" id="PS50075">
    <property type="entry name" value="CARRIER"/>
    <property type="match status" value="1"/>
</dbReference>
<proteinExistence type="predicted"/>
<feature type="domain" description="Carrier" evidence="1">
    <location>
        <begin position="1"/>
        <end position="79"/>
    </location>
</feature>
<reference evidence="3" key="1">
    <citation type="journal article" date="2019" name="Int. J. Syst. Evol. Microbiol.">
        <title>The Global Catalogue of Microorganisms (GCM) 10K type strain sequencing project: providing services to taxonomists for standard genome sequencing and annotation.</title>
        <authorList>
            <consortium name="The Broad Institute Genomics Platform"/>
            <consortium name="The Broad Institute Genome Sequencing Center for Infectious Disease"/>
            <person name="Wu L."/>
            <person name="Ma J."/>
        </authorList>
    </citation>
    <scope>NUCLEOTIDE SEQUENCE [LARGE SCALE GENOMIC DNA]</scope>
    <source>
        <strain evidence="3">JCM 4565</strain>
    </source>
</reference>
<accession>A0ABP3G2B4</accession>
<dbReference type="RefSeq" id="WP_344116035.1">
    <property type="nucleotide sequence ID" value="NZ_BAAABW010000002.1"/>
</dbReference>
<dbReference type="Gene3D" id="1.10.1200.10">
    <property type="entry name" value="ACP-like"/>
    <property type="match status" value="1"/>
</dbReference>
<dbReference type="Proteomes" id="UP001500063">
    <property type="component" value="Unassembled WGS sequence"/>
</dbReference>
<dbReference type="EMBL" id="BAAABW010000002">
    <property type="protein sequence ID" value="GAA0333455.1"/>
    <property type="molecule type" value="Genomic_DNA"/>
</dbReference>
<evidence type="ECO:0000259" key="1">
    <source>
        <dbReference type="PROSITE" id="PS50075"/>
    </source>
</evidence>
<dbReference type="Pfam" id="PF00550">
    <property type="entry name" value="PP-binding"/>
    <property type="match status" value="1"/>
</dbReference>